<feature type="region of interest" description="Disordered" evidence="1">
    <location>
        <begin position="124"/>
        <end position="203"/>
    </location>
</feature>
<feature type="region of interest" description="Disordered" evidence="1">
    <location>
        <begin position="319"/>
        <end position="348"/>
    </location>
</feature>
<feature type="compositionally biased region" description="Basic and acidic residues" evidence="1">
    <location>
        <begin position="141"/>
        <end position="191"/>
    </location>
</feature>
<name>A0A1G4JDU3_9SACH</name>
<evidence type="ECO:0000313" key="4">
    <source>
        <dbReference type="Proteomes" id="UP000191024"/>
    </source>
</evidence>
<dbReference type="Pfam" id="PF10453">
    <property type="entry name" value="NUFIP1"/>
    <property type="match status" value="1"/>
</dbReference>
<keyword evidence="4" id="KW-1185">Reference proteome</keyword>
<organism evidence="3 4">
    <name type="scientific">Lachancea mirantina</name>
    <dbReference type="NCBI Taxonomy" id="1230905"/>
    <lineage>
        <taxon>Eukaryota</taxon>
        <taxon>Fungi</taxon>
        <taxon>Dikarya</taxon>
        <taxon>Ascomycota</taxon>
        <taxon>Saccharomycotina</taxon>
        <taxon>Saccharomycetes</taxon>
        <taxon>Saccharomycetales</taxon>
        <taxon>Saccharomycetaceae</taxon>
        <taxon>Lachancea</taxon>
    </lineage>
</organism>
<evidence type="ECO:0000313" key="3">
    <source>
        <dbReference type="EMBL" id="SCU88081.1"/>
    </source>
</evidence>
<reference evidence="3 4" key="1">
    <citation type="submission" date="2016-03" db="EMBL/GenBank/DDBJ databases">
        <authorList>
            <person name="Devillers H."/>
        </authorList>
    </citation>
    <scope>NUCLEOTIDE SEQUENCE [LARGE SCALE GENOMIC DNA]</scope>
    <source>
        <strain evidence="3">CBS 11717</strain>
    </source>
</reference>
<dbReference type="EMBL" id="LT598463">
    <property type="protein sequence ID" value="SCU88081.1"/>
    <property type="molecule type" value="Genomic_DNA"/>
</dbReference>
<dbReference type="AlphaFoldDB" id="A0A1G4JDU3"/>
<dbReference type="STRING" id="1230905.A0A1G4JDU3"/>
<evidence type="ECO:0000259" key="2">
    <source>
        <dbReference type="Pfam" id="PF10453"/>
    </source>
</evidence>
<accession>A0A1G4JDU3</accession>
<feature type="region of interest" description="Disordered" evidence="1">
    <location>
        <begin position="1"/>
        <end position="36"/>
    </location>
</feature>
<feature type="compositionally biased region" description="Low complexity" evidence="1">
    <location>
        <begin position="335"/>
        <end position="348"/>
    </location>
</feature>
<sequence>MQSSNDDPGRTKIPRPRSTGQILHENPSAIKRPRHQYQHHQTFEQSGAYAHQTPSYYQSFPLPYGYHHNPNPMHVYSSWDQQRNQAYSVPSALPFPYYHRGSQPMIYRSQSPVFDMIAPAQQTGPNRIEEHSSQTTQIYMPHERHIQRENDERKTANDTGGRDSNKDEGVHQNKENDGDVEGKPVDFEEPKATANKNSPTMIPGTSIVLQTEEEVAKWREERRKMWLLKISNNRDRHQQDMGVQIEDITSRDAFKQVKKDKQFIQNIQAQVTRINPRANLDLKIRQRTMAEENMKLLQFIQELGDANLLEYELSQDEKEKLFGNSQRSRSRNEPRNSNSRMPNRGLEQ</sequence>
<dbReference type="InterPro" id="IPR019496">
    <property type="entry name" value="NUFIP1_cons_dom"/>
</dbReference>
<dbReference type="Proteomes" id="UP000191024">
    <property type="component" value="Chromosome D"/>
</dbReference>
<dbReference type="Gene3D" id="6.10.250.1790">
    <property type="match status" value="1"/>
</dbReference>
<dbReference type="OrthoDB" id="273070at2759"/>
<protein>
    <submittedName>
        <fullName evidence="3">LAMI_0D08702g1_1</fullName>
    </submittedName>
</protein>
<proteinExistence type="predicted"/>
<feature type="domain" description="FMR1-interacting protein 1 conserved" evidence="2">
    <location>
        <begin position="195"/>
        <end position="244"/>
    </location>
</feature>
<evidence type="ECO:0000256" key="1">
    <source>
        <dbReference type="SAM" id="MobiDB-lite"/>
    </source>
</evidence>
<gene>
    <name evidence="3" type="ORF">LAMI_0D08702G</name>
</gene>